<dbReference type="PANTHER" id="PTHR36509">
    <property type="entry name" value="BLL3101 PROTEIN"/>
    <property type="match status" value="1"/>
</dbReference>
<sequence>MNQDDDPLASALTAIGVPDRVRTPIGTFEFFDGVPLPDTVRALYDGLDFLRGVEVFLDTVPGASLVALRRGLRGVGVDGLRTMGYTDPRANSGSFFLTPNTETTYATMFIDLRDGPVVVEPPTESLCVVDDFWFRYVADMGIAGPDRGAGGAYLYLPPGYDGEVPDGYFVYRPPTYTLWAVFRALGGVEAIRRTRVYRLAEAADPPALTFVNLADEVFNTVHANDASFFDEVDEIVQEEPPGSLDPERTGQLAALGIVHGTRFAPDDRLRAILDTAARTAAGISRALVYFPREPEAYLFEHSSWKQAFVGGSYEFLRDHARLLDARTQFHYFATVITPAMAHARVGAGSAYAYTAEDADGALLDGGRTYRLTLPPEPPAKNFWSIDLYDTQTRSLLRTDNPYPSLTSLSGTVTAEADGSIVLWFGPTPPPGAQANWIRTVPGKSWFPMLRLYGPLQPWFDKRWQPGELEIVTPDGAG</sequence>
<dbReference type="InterPro" id="IPR037050">
    <property type="entry name" value="DUF1254_sf"/>
</dbReference>
<comment type="caution">
    <text evidence="3">The sequence shown here is derived from an EMBL/GenBank/DDBJ whole genome shotgun (WGS) entry which is preliminary data.</text>
</comment>
<keyword evidence="4" id="KW-1185">Reference proteome</keyword>
<dbReference type="Pfam" id="PF06742">
    <property type="entry name" value="DUF1214"/>
    <property type="match status" value="1"/>
</dbReference>
<evidence type="ECO:0000259" key="1">
    <source>
        <dbReference type="Pfam" id="PF06742"/>
    </source>
</evidence>
<dbReference type="InterPro" id="IPR010621">
    <property type="entry name" value="DUF1214"/>
</dbReference>
<evidence type="ECO:0000313" key="3">
    <source>
        <dbReference type="EMBL" id="MFF0547104.1"/>
    </source>
</evidence>
<accession>A0ABW6PXE4</accession>
<evidence type="ECO:0000259" key="2">
    <source>
        <dbReference type="Pfam" id="PF06863"/>
    </source>
</evidence>
<proteinExistence type="predicted"/>
<reference evidence="3 4" key="1">
    <citation type="submission" date="2024-10" db="EMBL/GenBank/DDBJ databases">
        <title>The Natural Products Discovery Center: Release of the First 8490 Sequenced Strains for Exploring Actinobacteria Biosynthetic Diversity.</title>
        <authorList>
            <person name="Kalkreuter E."/>
            <person name="Kautsar S.A."/>
            <person name="Yang D."/>
            <person name="Bader C.D."/>
            <person name="Teijaro C.N."/>
            <person name="Fluegel L."/>
            <person name="Davis C.M."/>
            <person name="Simpson J.R."/>
            <person name="Lauterbach L."/>
            <person name="Steele A.D."/>
            <person name="Gui C."/>
            <person name="Meng S."/>
            <person name="Li G."/>
            <person name="Viehrig K."/>
            <person name="Ye F."/>
            <person name="Su P."/>
            <person name="Kiefer A.F."/>
            <person name="Nichols A."/>
            <person name="Cepeda A.J."/>
            <person name="Yan W."/>
            <person name="Fan B."/>
            <person name="Jiang Y."/>
            <person name="Adhikari A."/>
            <person name="Zheng C.-J."/>
            <person name="Schuster L."/>
            <person name="Cowan T.M."/>
            <person name="Smanski M.J."/>
            <person name="Chevrette M.G."/>
            <person name="De Carvalho L.P.S."/>
            <person name="Shen B."/>
        </authorList>
    </citation>
    <scope>NUCLEOTIDE SEQUENCE [LARGE SCALE GENOMIC DNA]</scope>
    <source>
        <strain evidence="3 4">NPDC004045</strain>
    </source>
</reference>
<dbReference type="RefSeq" id="WP_387703255.1">
    <property type="nucleotide sequence ID" value="NZ_JBIAMX010000032.1"/>
</dbReference>
<dbReference type="Gene3D" id="2.60.40.1610">
    <property type="entry name" value="Domain of unknown function DUF1254"/>
    <property type="match status" value="1"/>
</dbReference>
<feature type="domain" description="DUF1214" evidence="1">
    <location>
        <begin position="349"/>
        <end position="455"/>
    </location>
</feature>
<evidence type="ECO:0000313" key="4">
    <source>
        <dbReference type="Proteomes" id="UP001601444"/>
    </source>
</evidence>
<dbReference type="Gene3D" id="1.10.3360.10">
    <property type="entry name" value="VPA0735-like domain"/>
    <property type="match status" value="1"/>
</dbReference>
<gene>
    <name evidence="3" type="ORF">ACFYTF_30140</name>
</gene>
<dbReference type="InterPro" id="IPR010679">
    <property type="entry name" value="DUF1254"/>
</dbReference>
<feature type="domain" description="DUF1254" evidence="2">
    <location>
        <begin position="90"/>
        <end position="185"/>
    </location>
</feature>
<protein>
    <submittedName>
        <fullName evidence="3">DUF1254 domain-containing protein</fullName>
    </submittedName>
</protein>
<dbReference type="Pfam" id="PF06863">
    <property type="entry name" value="DUF1254"/>
    <property type="match status" value="1"/>
</dbReference>
<dbReference type="Proteomes" id="UP001601444">
    <property type="component" value="Unassembled WGS sequence"/>
</dbReference>
<dbReference type="InterPro" id="IPR037049">
    <property type="entry name" value="DUF1214_C_sf"/>
</dbReference>
<name>A0ABW6PXE4_9NOCA</name>
<dbReference type="Gene3D" id="2.60.120.600">
    <property type="entry name" value="Domain of unknown function DUF1214, C-terminal domain"/>
    <property type="match status" value="1"/>
</dbReference>
<dbReference type="EMBL" id="JBIAMX010000032">
    <property type="protein sequence ID" value="MFF0547104.1"/>
    <property type="molecule type" value="Genomic_DNA"/>
</dbReference>
<dbReference type="SUPFAM" id="SSF160935">
    <property type="entry name" value="VPA0735-like"/>
    <property type="match status" value="1"/>
</dbReference>
<organism evidence="3 4">
    <name type="scientific">Nocardia thailandica</name>
    <dbReference type="NCBI Taxonomy" id="257275"/>
    <lineage>
        <taxon>Bacteria</taxon>
        <taxon>Bacillati</taxon>
        <taxon>Actinomycetota</taxon>
        <taxon>Actinomycetes</taxon>
        <taxon>Mycobacteriales</taxon>
        <taxon>Nocardiaceae</taxon>
        <taxon>Nocardia</taxon>
    </lineage>
</organism>
<dbReference type="PANTHER" id="PTHR36509:SF3">
    <property type="entry name" value="SIGNAL PEPTIDE PROTEIN"/>
    <property type="match status" value="1"/>
</dbReference>